<feature type="transmembrane region" description="Helical" evidence="1">
    <location>
        <begin position="54"/>
        <end position="73"/>
    </location>
</feature>
<protein>
    <submittedName>
        <fullName evidence="2">Uncharacterized protein</fullName>
    </submittedName>
</protein>
<keyword evidence="1" id="KW-1133">Transmembrane helix</keyword>
<accession>A0ABQ3EMZ8</accession>
<feature type="transmembrane region" description="Helical" evidence="1">
    <location>
        <begin position="29"/>
        <end position="47"/>
    </location>
</feature>
<gene>
    <name evidence="2" type="ORF">GCM10007094_27410</name>
</gene>
<proteinExistence type="predicted"/>
<reference evidence="3" key="1">
    <citation type="journal article" date="2019" name="Int. J. Syst. Evol. Microbiol.">
        <title>The Global Catalogue of Microorganisms (GCM) 10K type strain sequencing project: providing services to taxonomists for standard genome sequencing and annotation.</title>
        <authorList>
            <consortium name="The Broad Institute Genomics Platform"/>
            <consortium name="The Broad Institute Genome Sequencing Center for Infectious Disease"/>
            <person name="Wu L."/>
            <person name="Ma J."/>
        </authorList>
    </citation>
    <scope>NUCLEOTIDE SEQUENCE [LARGE SCALE GENOMIC DNA]</scope>
    <source>
        <strain evidence="3">KCTC 12861</strain>
    </source>
</reference>
<name>A0ABQ3EMZ8_9HYPH</name>
<keyword evidence="3" id="KW-1185">Reference proteome</keyword>
<comment type="caution">
    <text evidence="2">The sequence shown here is derived from an EMBL/GenBank/DDBJ whole genome shotgun (WGS) entry which is preliminary data.</text>
</comment>
<keyword evidence="1" id="KW-0472">Membrane</keyword>
<evidence type="ECO:0000313" key="3">
    <source>
        <dbReference type="Proteomes" id="UP000637980"/>
    </source>
</evidence>
<dbReference type="Proteomes" id="UP000637980">
    <property type="component" value="Unassembled WGS sequence"/>
</dbReference>
<dbReference type="EMBL" id="BMXE01000004">
    <property type="protein sequence ID" value="GHB36298.1"/>
    <property type="molecule type" value="Genomic_DNA"/>
</dbReference>
<evidence type="ECO:0000256" key="1">
    <source>
        <dbReference type="SAM" id="Phobius"/>
    </source>
</evidence>
<sequence length="157" mass="17750">MLKHGGCLLAFAFVISLWGYKVNYGYSIPGLLIALVPFLFYFGIQLCRFWIIPWIVLALAVQPVLSPIAFVIMSNARLIFDPPDFSKSIHVGNVKVIDWGSLGFYSSSVDLQLYFSEDGDEKEIYSVFGKGRQMSNGGCTQLKWVNTNYYLETHQNC</sequence>
<keyword evidence="1" id="KW-0812">Transmembrane</keyword>
<organism evidence="2 3">
    <name type="scientific">Pseudovibrio japonicus</name>
    <dbReference type="NCBI Taxonomy" id="366534"/>
    <lineage>
        <taxon>Bacteria</taxon>
        <taxon>Pseudomonadati</taxon>
        <taxon>Pseudomonadota</taxon>
        <taxon>Alphaproteobacteria</taxon>
        <taxon>Hyphomicrobiales</taxon>
        <taxon>Stappiaceae</taxon>
        <taxon>Pseudovibrio</taxon>
    </lineage>
</organism>
<evidence type="ECO:0000313" key="2">
    <source>
        <dbReference type="EMBL" id="GHB36298.1"/>
    </source>
</evidence>